<evidence type="ECO:0000313" key="4">
    <source>
        <dbReference type="Proteomes" id="UP000694405"/>
    </source>
</evidence>
<organism evidence="3 4">
    <name type="scientific">Melopsittacus undulatus</name>
    <name type="common">Budgerigar</name>
    <name type="synonym">Psittacus undulatus</name>
    <dbReference type="NCBI Taxonomy" id="13146"/>
    <lineage>
        <taxon>Eukaryota</taxon>
        <taxon>Metazoa</taxon>
        <taxon>Chordata</taxon>
        <taxon>Craniata</taxon>
        <taxon>Vertebrata</taxon>
        <taxon>Euteleostomi</taxon>
        <taxon>Archelosauria</taxon>
        <taxon>Archosauria</taxon>
        <taxon>Dinosauria</taxon>
        <taxon>Saurischia</taxon>
        <taxon>Theropoda</taxon>
        <taxon>Coelurosauria</taxon>
        <taxon>Aves</taxon>
        <taxon>Neognathae</taxon>
        <taxon>Neoaves</taxon>
        <taxon>Telluraves</taxon>
        <taxon>Australaves</taxon>
        <taxon>Psittaciformes</taxon>
        <taxon>Psittaculidae</taxon>
        <taxon>Melopsittacus</taxon>
    </lineage>
</organism>
<reference evidence="3" key="2">
    <citation type="submission" date="2025-08" db="UniProtKB">
        <authorList>
            <consortium name="Ensembl"/>
        </authorList>
    </citation>
    <scope>IDENTIFICATION</scope>
</reference>
<protein>
    <submittedName>
        <fullName evidence="3">Uncharacterized protein</fullName>
    </submittedName>
</protein>
<proteinExistence type="predicted"/>
<evidence type="ECO:0000313" key="3">
    <source>
        <dbReference type="Ensembl" id="ENSMUNP00000025387.1"/>
    </source>
</evidence>
<evidence type="ECO:0000256" key="2">
    <source>
        <dbReference type="SAM" id="Phobius"/>
    </source>
</evidence>
<dbReference type="Proteomes" id="UP000694405">
    <property type="component" value="Chromosome 9"/>
</dbReference>
<evidence type="ECO:0000256" key="1">
    <source>
        <dbReference type="SAM" id="MobiDB-lite"/>
    </source>
</evidence>
<keyword evidence="2" id="KW-0812">Transmembrane</keyword>
<accession>A0A8V5HFN7</accession>
<dbReference type="Ensembl" id="ENSMUNT00000029671.1">
    <property type="protein sequence ID" value="ENSMUNP00000025387.1"/>
    <property type="gene ID" value="ENSMUNG00000021598.1"/>
</dbReference>
<keyword evidence="2" id="KW-0472">Membrane</keyword>
<keyword evidence="4" id="KW-1185">Reference proteome</keyword>
<dbReference type="AlphaFoldDB" id="A0A8V5HFN7"/>
<feature type="transmembrane region" description="Helical" evidence="2">
    <location>
        <begin position="6"/>
        <end position="25"/>
    </location>
</feature>
<feature type="region of interest" description="Disordered" evidence="1">
    <location>
        <begin position="29"/>
        <end position="54"/>
    </location>
</feature>
<reference evidence="3" key="3">
    <citation type="submission" date="2025-09" db="UniProtKB">
        <authorList>
            <consortium name="Ensembl"/>
        </authorList>
    </citation>
    <scope>IDENTIFICATION</scope>
</reference>
<dbReference type="Pfam" id="PF23670">
    <property type="entry name" value="PIGBOS1"/>
    <property type="match status" value="1"/>
</dbReference>
<dbReference type="InterPro" id="IPR057394">
    <property type="entry name" value="PIGBOS1"/>
</dbReference>
<keyword evidence="2" id="KW-1133">Transmembrane helix</keyword>
<name>A0A8V5HFN7_MELUD</name>
<reference evidence="3" key="1">
    <citation type="submission" date="2020-03" db="EMBL/GenBank/DDBJ databases">
        <title>Melopsittacus undulatus (budgerigar) genome, bMelUnd1, maternal haplotype with Z.</title>
        <authorList>
            <person name="Gedman G."/>
            <person name="Mountcastle J."/>
            <person name="Haase B."/>
            <person name="Formenti G."/>
            <person name="Wright T."/>
            <person name="Apodaca J."/>
            <person name="Pelan S."/>
            <person name="Chow W."/>
            <person name="Rhie A."/>
            <person name="Howe K."/>
            <person name="Fedrigo O."/>
            <person name="Jarvis E.D."/>
        </authorList>
    </citation>
    <scope>NUCLEOTIDE SEQUENCE [LARGE SCALE GENOMIC DNA]</scope>
</reference>
<sequence length="54" mass="5653">MWGRLPLPQVALAVALGVVSGLYIYRPMFQPPGPEQPPDGTAGSPAVAAPEKRP</sequence>